<sequence length="38" mass="4580">MNNIKIADYTTNIPTRSDKRILTVKGQYKMHLSFFMRF</sequence>
<protein>
    <submittedName>
        <fullName evidence="1">Uncharacterized protein</fullName>
    </submittedName>
</protein>
<evidence type="ECO:0000313" key="1">
    <source>
        <dbReference type="EMBL" id="OAO76552.1"/>
    </source>
</evidence>
<name>A0A178T6F1_9BACL</name>
<reference evidence="1 2" key="1">
    <citation type="submission" date="2016-03" db="EMBL/GenBank/DDBJ databases">
        <title>Spore heat resistance.</title>
        <authorList>
            <person name="Boekhorst J."/>
            <person name="Berendsen E.M."/>
            <person name="Wells-Bennik M.H."/>
            <person name="Kuipers O.P."/>
        </authorList>
    </citation>
    <scope>NUCLEOTIDE SEQUENCE [LARGE SCALE GENOMIC DNA]</scope>
    <source>
        <strain evidence="1 2">AF16</strain>
    </source>
</reference>
<dbReference type="Proteomes" id="UP000078336">
    <property type="component" value="Unassembled WGS sequence"/>
</dbReference>
<organism evidence="1 2">
    <name type="scientific">Anoxybacillus flavithermus</name>
    <dbReference type="NCBI Taxonomy" id="33934"/>
    <lineage>
        <taxon>Bacteria</taxon>
        <taxon>Bacillati</taxon>
        <taxon>Bacillota</taxon>
        <taxon>Bacilli</taxon>
        <taxon>Bacillales</taxon>
        <taxon>Anoxybacillaceae</taxon>
        <taxon>Anoxybacillus</taxon>
    </lineage>
</organism>
<evidence type="ECO:0000313" key="2">
    <source>
        <dbReference type="Proteomes" id="UP000078336"/>
    </source>
</evidence>
<comment type="caution">
    <text evidence="1">The sequence shown here is derived from an EMBL/GenBank/DDBJ whole genome shotgun (WGS) entry which is preliminary data.</text>
</comment>
<keyword evidence="2" id="KW-1185">Reference proteome</keyword>
<gene>
    <name evidence="1" type="ORF">TAF16_2498</name>
</gene>
<dbReference type="AlphaFoldDB" id="A0A178T6F1"/>
<accession>A0A178T6F1</accession>
<dbReference type="PATRIC" id="fig|33934.7.peg.1300"/>
<dbReference type="EMBL" id="LUCQ01000155">
    <property type="protein sequence ID" value="OAO76552.1"/>
    <property type="molecule type" value="Genomic_DNA"/>
</dbReference>
<proteinExistence type="predicted"/>